<feature type="non-terminal residue" evidence="2">
    <location>
        <position position="73"/>
    </location>
</feature>
<reference evidence="3" key="1">
    <citation type="submission" date="2016-10" db="EMBL/GenBank/DDBJ databases">
        <authorList>
            <person name="Varghese N."/>
            <person name="Submissions S."/>
        </authorList>
    </citation>
    <scope>NUCLEOTIDE SEQUENCE [LARGE SCALE GENOMIC DNA]</scope>
    <source>
        <strain evidence="3">DSM 45501</strain>
    </source>
</reference>
<evidence type="ECO:0000256" key="1">
    <source>
        <dbReference type="SAM" id="MobiDB-lite"/>
    </source>
</evidence>
<feature type="region of interest" description="Disordered" evidence="1">
    <location>
        <begin position="36"/>
        <end position="73"/>
    </location>
</feature>
<protein>
    <submittedName>
        <fullName evidence="2">Uncharacterized protein</fullName>
    </submittedName>
</protein>
<evidence type="ECO:0000313" key="2">
    <source>
        <dbReference type="EMBL" id="SFT82711.1"/>
    </source>
</evidence>
<name>A0A1I7B6B7_9ACTN</name>
<feature type="compositionally biased region" description="Low complexity" evidence="1">
    <location>
        <begin position="42"/>
        <end position="73"/>
    </location>
</feature>
<dbReference type="Proteomes" id="UP000199165">
    <property type="component" value="Unassembled WGS sequence"/>
</dbReference>
<keyword evidence="3" id="KW-1185">Reference proteome</keyword>
<evidence type="ECO:0000313" key="3">
    <source>
        <dbReference type="Proteomes" id="UP000199165"/>
    </source>
</evidence>
<dbReference type="EMBL" id="FPAT01000009">
    <property type="protein sequence ID" value="SFT82711.1"/>
    <property type="molecule type" value="Genomic_DNA"/>
</dbReference>
<proteinExistence type="predicted"/>
<accession>A0A1I7B6B7</accession>
<sequence length="73" mass="6485">MSASSGCSGADAGSGEAAETAGAVFTVVGLVGCGTAGGDSGVGVSDGTTGAGGSSRNRCGCSSGSHSGQPINS</sequence>
<gene>
    <name evidence="2" type="ORF">SAMN04487904_109182</name>
</gene>
<dbReference type="AlphaFoldDB" id="A0A1I7B6B7"/>
<organism evidence="2 3">
    <name type="scientific">Actinopolyspora righensis</name>
    <dbReference type="NCBI Taxonomy" id="995060"/>
    <lineage>
        <taxon>Bacteria</taxon>
        <taxon>Bacillati</taxon>
        <taxon>Actinomycetota</taxon>
        <taxon>Actinomycetes</taxon>
        <taxon>Actinopolysporales</taxon>
        <taxon>Actinopolysporaceae</taxon>
        <taxon>Actinopolyspora</taxon>
        <taxon>Actinopolyspora alba group</taxon>
    </lineage>
</organism>